<dbReference type="GO" id="GO:0006457">
    <property type="term" value="P:protein folding"/>
    <property type="evidence" value="ECO:0000318"/>
    <property type="project" value="GO_Central"/>
</dbReference>
<dbReference type="GO" id="GO:0034976">
    <property type="term" value="P:response to endoplasmic reticulum stress"/>
    <property type="evidence" value="ECO:0000318"/>
    <property type="project" value="GO_Central"/>
</dbReference>
<reference evidence="8" key="2">
    <citation type="journal article" date="2007" name="Science">
        <title>Draft genome sequence of the sexually transmitted pathogen Trichomonas vaginalis.</title>
        <authorList>
            <person name="Carlton J.M."/>
            <person name="Hirt R.P."/>
            <person name="Silva J.C."/>
            <person name="Delcher A.L."/>
            <person name="Schatz M."/>
            <person name="Zhao Q."/>
            <person name="Wortman J.R."/>
            <person name="Bidwell S.L."/>
            <person name="Alsmark U.C.M."/>
            <person name="Besteiro S."/>
            <person name="Sicheritz-Ponten T."/>
            <person name="Noel C.J."/>
            <person name="Dacks J.B."/>
            <person name="Foster P.G."/>
            <person name="Simillion C."/>
            <person name="Van de Peer Y."/>
            <person name="Miranda-Saavedra D."/>
            <person name="Barton G.J."/>
            <person name="Westrop G.D."/>
            <person name="Mueller S."/>
            <person name="Dessi D."/>
            <person name="Fiori P.L."/>
            <person name="Ren Q."/>
            <person name="Paulsen I."/>
            <person name="Zhang H."/>
            <person name="Bastida-Corcuera F.D."/>
            <person name="Simoes-Barbosa A."/>
            <person name="Brown M.T."/>
            <person name="Hayes R.D."/>
            <person name="Mukherjee M."/>
            <person name="Okumura C.Y."/>
            <person name="Schneider R."/>
            <person name="Smith A.J."/>
            <person name="Vanacova S."/>
            <person name="Villalvazo M."/>
            <person name="Haas B.J."/>
            <person name="Pertea M."/>
            <person name="Feldblyum T.V."/>
            <person name="Utterback T.R."/>
            <person name="Shu C.L."/>
            <person name="Osoegawa K."/>
            <person name="de Jong P.J."/>
            <person name="Hrdy I."/>
            <person name="Horvathova L."/>
            <person name="Zubacova Z."/>
            <person name="Dolezal P."/>
            <person name="Malik S.B."/>
            <person name="Logsdon J.M. Jr."/>
            <person name="Henze K."/>
            <person name="Gupta A."/>
            <person name="Wang C.C."/>
            <person name="Dunne R.L."/>
            <person name="Upcroft J.A."/>
            <person name="Upcroft P."/>
            <person name="White O."/>
            <person name="Salzberg S.L."/>
            <person name="Tang P."/>
            <person name="Chiu C.-H."/>
            <person name="Lee Y.-S."/>
            <person name="Embley T.M."/>
            <person name="Coombs G.H."/>
            <person name="Mottram J.C."/>
            <person name="Tachezy J."/>
            <person name="Fraser-Liggett C.M."/>
            <person name="Johnson P.J."/>
        </authorList>
    </citation>
    <scope>NUCLEOTIDE SEQUENCE [LARGE SCALE GENOMIC DNA]</scope>
    <source>
        <strain evidence="8">G3</strain>
    </source>
</reference>
<evidence type="ECO:0000256" key="4">
    <source>
        <dbReference type="ARBA" id="ARBA00012723"/>
    </source>
</evidence>
<evidence type="ECO:0000256" key="7">
    <source>
        <dbReference type="ARBA" id="ARBA00023284"/>
    </source>
</evidence>
<evidence type="ECO:0000256" key="2">
    <source>
        <dbReference type="ARBA" id="ARBA00004319"/>
    </source>
</evidence>
<keyword evidence="9" id="KW-1185">Reference proteome</keyword>
<dbReference type="VEuPathDB" id="TrichDB:TVAGG3_0155880"/>
<dbReference type="PANTHER" id="PTHR18929:SF132">
    <property type="entry name" value="PROTEIN DISULFIDE-ISOMERASE A3"/>
    <property type="match status" value="1"/>
</dbReference>
<keyword evidence="7" id="KW-0676">Redox-active center</keyword>
<evidence type="ECO:0000313" key="8">
    <source>
        <dbReference type="EMBL" id="EAX91334.1"/>
    </source>
</evidence>
<dbReference type="InterPro" id="IPR036249">
    <property type="entry name" value="Thioredoxin-like_sf"/>
</dbReference>
<comment type="subcellular location">
    <subcellularLocation>
        <location evidence="2">Endoplasmic reticulum lumen</location>
    </subcellularLocation>
</comment>
<evidence type="ECO:0000256" key="6">
    <source>
        <dbReference type="ARBA" id="ARBA00023235"/>
    </source>
</evidence>
<dbReference type="SUPFAM" id="SSF52833">
    <property type="entry name" value="Thioredoxin-like"/>
    <property type="match status" value="1"/>
</dbReference>
<dbReference type="EC" id="5.3.4.1" evidence="4"/>
<organism evidence="8 9">
    <name type="scientific">Trichomonas vaginalis (strain ATCC PRA-98 / G3)</name>
    <dbReference type="NCBI Taxonomy" id="412133"/>
    <lineage>
        <taxon>Eukaryota</taxon>
        <taxon>Metamonada</taxon>
        <taxon>Parabasalia</taxon>
        <taxon>Trichomonadida</taxon>
        <taxon>Trichomonadidae</taxon>
        <taxon>Trichomonas</taxon>
    </lineage>
</organism>
<dbReference type="GO" id="GO:0005788">
    <property type="term" value="C:endoplasmic reticulum lumen"/>
    <property type="evidence" value="ECO:0007669"/>
    <property type="project" value="UniProtKB-SubCell"/>
</dbReference>
<dbReference type="GO" id="GO:0005783">
    <property type="term" value="C:endoplasmic reticulum"/>
    <property type="evidence" value="ECO:0000318"/>
    <property type="project" value="GO_Central"/>
</dbReference>
<dbReference type="Gene3D" id="3.40.30.10">
    <property type="entry name" value="Glutaredoxin"/>
    <property type="match status" value="1"/>
</dbReference>
<dbReference type="GO" id="GO:0003756">
    <property type="term" value="F:protein disulfide isomerase activity"/>
    <property type="evidence" value="ECO:0000318"/>
    <property type="project" value="GO_Central"/>
</dbReference>
<dbReference type="PANTHER" id="PTHR18929">
    <property type="entry name" value="PROTEIN DISULFIDE ISOMERASE"/>
    <property type="match status" value="1"/>
</dbReference>
<dbReference type="AlphaFoldDB" id="A2FUU5"/>
<sequence>MIFPLVFYRLKEVTGEIDQLPYLSGKMIKEFAKSHENTVMLFSDRTRPLHFVKFALEFYKSNVTFARASERDGKGYKCTSFPCIFAFKNGRRIIDSEPVPSQAINFTRWVKYIFENNDHSIEHPEVLRRLLASKQTCVISIGNYPRPKFMNKDMHFYQVNPSVFKLLNMEVKEGLYSYTALARILHEIKDSNHDFNTYVQNFDEKEYFSKKYFGGFVLQTTDNPKCQLEFDIMNKLGKKYEKEISFAPIYGKVAFSFLENAKIHLFDTPMFVVFETDGIFSNRYTIINQTLMHDYNYIDQFVGDIVSGKKNYTVHSEILEPTKNKYLKPISYESFWPTLNMSIADTVVYFYSGQCEGCLKMRLVINRTASLLRENNIKFYTYNLSLNEMPSNLELGRTIPQTYLFRHNKLQKPLLYDGLEIVGELIAFLKEQGTERLDVPSYSEKKIRKEIADEYSLLSEPVELHKRVVSADL</sequence>
<name>A2FUU5_TRIV3</name>
<dbReference type="SMR" id="A2FUU5"/>
<dbReference type="OrthoDB" id="427280at2759"/>
<dbReference type="Proteomes" id="UP000001542">
    <property type="component" value="Unassembled WGS sequence"/>
</dbReference>
<dbReference type="InParanoid" id="A2FUU5"/>
<dbReference type="RefSeq" id="XP_001304264.1">
    <property type="nucleotide sequence ID" value="XM_001304263.1"/>
</dbReference>
<dbReference type="VEuPathDB" id="TrichDB:TVAG_493020"/>
<reference evidence="8" key="1">
    <citation type="submission" date="2006-10" db="EMBL/GenBank/DDBJ databases">
        <authorList>
            <person name="Amadeo P."/>
            <person name="Zhao Q."/>
            <person name="Wortman J."/>
            <person name="Fraser-Liggett C."/>
            <person name="Carlton J."/>
        </authorList>
    </citation>
    <scope>NUCLEOTIDE SEQUENCE</scope>
    <source>
        <strain evidence="8">G3</strain>
    </source>
</reference>
<gene>
    <name evidence="8" type="ORF">TVAG_493020</name>
</gene>
<dbReference type="KEGG" id="tva:4749027"/>
<comment type="catalytic activity">
    <reaction evidence="1">
        <text>Catalyzes the rearrangement of -S-S- bonds in proteins.</text>
        <dbReference type="EC" id="5.3.4.1"/>
    </reaction>
</comment>
<protein>
    <recommendedName>
        <fullName evidence="4">protein disulfide-isomerase</fullName>
        <ecNumber evidence="4">5.3.4.1</ecNumber>
    </recommendedName>
</protein>
<keyword evidence="5" id="KW-0256">Endoplasmic reticulum</keyword>
<comment type="similarity">
    <text evidence="3">Belongs to the protein disulfide isomerase family.</text>
</comment>
<proteinExistence type="inferred from homology"/>
<accession>A2FUU5</accession>
<keyword evidence="6" id="KW-0413">Isomerase</keyword>
<evidence type="ECO:0000256" key="5">
    <source>
        <dbReference type="ARBA" id="ARBA00022824"/>
    </source>
</evidence>
<dbReference type="EMBL" id="DS114043">
    <property type="protein sequence ID" value="EAX91334.1"/>
    <property type="molecule type" value="Genomic_DNA"/>
</dbReference>
<evidence type="ECO:0000256" key="1">
    <source>
        <dbReference type="ARBA" id="ARBA00001182"/>
    </source>
</evidence>
<evidence type="ECO:0000313" key="9">
    <source>
        <dbReference type="Proteomes" id="UP000001542"/>
    </source>
</evidence>
<evidence type="ECO:0000256" key="3">
    <source>
        <dbReference type="ARBA" id="ARBA00006347"/>
    </source>
</evidence>